<gene>
    <name evidence="1" type="ORF">KG104_12200</name>
</gene>
<organism evidence="1 2">
    <name type="scientific">Arthrobacter sunyaminii</name>
    <dbReference type="NCBI Taxonomy" id="2816859"/>
    <lineage>
        <taxon>Bacteria</taxon>
        <taxon>Bacillati</taxon>
        <taxon>Actinomycetota</taxon>
        <taxon>Actinomycetes</taxon>
        <taxon>Micrococcales</taxon>
        <taxon>Micrococcaceae</taxon>
        <taxon>Arthrobacter</taxon>
    </lineage>
</organism>
<evidence type="ECO:0000313" key="1">
    <source>
        <dbReference type="EMBL" id="QWQ35256.1"/>
    </source>
</evidence>
<dbReference type="AlphaFoldDB" id="A0A975PD79"/>
<dbReference type="RefSeq" id="WP_207347158.1">
    <property type="nucleotide sequence ID" value="NZ_CP076456.1"/>
</dbReference>
<sequence>MFLHTCQTAKESLTDDETFLALELGVLDDFISGSSRGGTRPLQNEHLEYLAALHFRGDGELALELLDRALAIASDDSLPTAGTVSQSELLILKADMLIATNSLADAESTLLHAASISSSPHMIGVVAILHAKLLAGSFRKQEALTVLQSAVGSLTPETVPTELVSSLAAAYAGAGDYGQAEELLRTHIHQVSGIPPVPRSDGAALCRLQLASVLFEQGKYLETESTLRVTEPDETSAPMVSTDLSDYYTAACSAVSSGKLLSDCITASPFLSRPAGSGAVSLQLFAAFDWLRAGETSKDTMLRDSRSSGAVTSAPWAEIFHAEELNLQGSAYGRLVERDYAGAVEAFQKLERLRAEASRERTLIAVLDSRALASALVQAGHSGALEAVRRARRYSQLLLGLSAVSTLWAVFDEARVLLDRDEASQAGTLVRQALTRDEPSSDAREVLLRLHLILMEVNTRSGFVHESLKSVDSLASEAAVLRSVAPDLEFIVKYQAAAAKAAAGDFDAAEHEFTALRHALDAAEDMPPELALKAAYGLARVRQHRGEYSHALSLLRPLTEAGSMSRPLSLRVRRRTAACLISLNEHSAAADVYRSCAEDLNTWAGDKDPDYLDMRLLQADCLLASGQFKPARRIYRTLWEVLHKDYGGRDVFYIRAVMGNATCLRRLKDYSGAVLNYRRVHNLAARTEYMSQEQTLELEKWLAWSLEMTGALADAAQHYIEAIHLLGELHPERADLLEDLRFRVLCCRGQRMSISIEPADQLHDS</sequence>
<dbReference type="SUPFAM" id="SSF48452">
    <property type="entry name" value="TPR-like"/>
    <property type="match status" value="2"/>
</dbReference>
<name>A0A975PD79_9MICC</name>
<dbReference type="KEGG" id="asun:KG104_12200"/>
<keyword evidence="2" id="KW-1185">Reference proteome</keyword>
<reference evidence="1" key="1">
    <citation type="submission" date="2021-06" db="EMBL/GenBank/DDBJ databases">
        <title>Novel species in genus Arthrobacter.</title>
        <authorList>
            <person name="Zhang G."/>
        </authorList>
    </citation>
    <scope>NUCLEOTIDE SEQUENCE</scope>
    <source>
        <strain evidence="1">Zg-ZUI122</strain>
    </source>
</reference>
<evidence type="ECO:0000313" key="2">
    <source>
        <dbReference type="Proteomes" id="UP000680588"/>
    </source>
</evidence>
<dbReference type="Gene3D" id="1.25.40.10">
    <property type="entry name" value="Tetratricopeptide repeat domain"/>
    <property type="match status" value="2"/>
</dbReference>
<dbReference type="EMBL" id="CP076456">
    <property type="protein sequence ID" value="QWQ35256.1"/>
    <property type="molecule type" value="Genomic_DNA"/>
</dbReference>
<protein>
    <submittedName>
        <fullName evidence="1">Uncharacterized protein</fullName>
    </submittedName>
</protein>
<dbReference type="InterPro" id="IPR011990">
    <property type="entry name" value="TPR-like_helical_dom_sf"/>
</dbReference>
<accession>A0A975PD79</accession>
<proteinExistence type="predicted"/>
<dbReference type="Proteomes" id="UP000680588">
    <property type="component" value="Chromosome"/>
</dbReference>